<evidence type="ECO:0000256" key="1">
    <source>
        <dbReference type="ARBA" id="ARBA00006174"/>
    </source>
</evidence>
<dbReference type="RefSeq" id="WP_171323677.1">
    <property type="nucleotide sequence ID" value="NZ_JABFBC010000001.1"/>
</dbReference>
<dbReference type="InterPro" id="IPR042183">
    <property type="entry name" value="MmgE/PrpD_sf_1"/>
</dbReference>
<dbReference type="InterPro" id="IPR005656">
    <property type="entry name" value="MmgE_PrpD"/>
</dbReference>
<dbReference type="InterPro" id="IPR045337">
    <property type="entry name" value="MmgE_PrpD_C"/>
</dbReference>
<dbReference type="InterPro" id="IPR042188">
    <property type="entry name" value="MmgE/PrpD_sf_2"/>
</dbReference>
<accession>A0A849L1P4</accession>
<dbReference type="SUPFAM" id="SSF103378">
    <property type="entry name" value="2-methylcitrate dehydratase PrpD"/>
    <property type="match status" value="1"/>
</dbReference>
<dbReference type="Proteomes" id="UP000572377">
    <property type="component" value="Unassembled WGS sequence"/>
</dbReference>
<organism evidence="4 5">
    <name type="scientific">Halovulum dunhuangense</name>
    <dbReference type="NCBI Taxonomy" id="1505036"/>
    <lineage>
        <taxon>Bacteria</taxon>
        <taxon>Pseudomonadati</taxon>
        <taxon>Pseudomonadota</taxon>
        <taxon>Alphaproteobacteria</taxon>
        <taxon>Rhodobacterales</taxon>
        <taxon>Paracoccaceae</taxon>
        <taxon>Halovulum</taxon>
    </lineage>
</organism>
<dbReference type="Gene3D" id="3.30.1330.120">
    <property type="entry name" value="2-methylcitrate dehydratase PrpD"/>
    <property type="match status" value="1"/>
</dbReference>
<dbReference type="AlphaFoldDB" id="A0A849L1P4"/>
<keyword evidence="5" id="KW-1185">Reference proteome</keyword>
<evidence type="ECO:0000259" key="3">
    <source>
        <dbReference type="Pfam" id="PF19305"/>
    </source>
</evidence>
<comment type="caution">
    <text evidence="4">The sequence shown here is derived from an EMBL/GenBank/DDBJ whole genome shotgun (WGS) entry which is preliminary data.</text>
</comment>
<gene>
    <name evidence="4" type="ORF">HMH01_06875</name>
</gene>
<dbReference type="PANTHER" id="PTHR16943">
    <property type="entry name" value="2-METHYLCITRATE DEHYDRATASE-RELATED"/>
    <property type="match status" value="1"/>
</dbReference>
<dbReference type="PANTHER" id="PTHR16943:SF8">
    <property type="entry name" value="2-METHYLCITRATE DEHYDRATASE"/>
    <property type="match status" value="1"/>
</dbReference>
<reference evidence="4 5" key="1">
    <citation type="submission" date="2020-05" db="EMBL/GenBank/DDBJ databases">
        <title>Gimesia benthica sp. nov., a novel planctomycete isolated from a deep-sea water sample of the Northwest Indian Ocean.</title>
        <authorList>
            <person name="Wang J."/>
            <person name="Ruan C."/>
            <person name="Song L."/>
            <person name="Zhu Y."/>
            <person name="Li A."/>
            <person name="Zheng X."/>
            <person name="Wang L."/>
            <person name="Lu Z."/>
            <person name="Huang Y."/>
            <person name="Du W."/>
            <person name="Zhou Y."/>
            <person name="Huang L."/>
            <person name="Dai X."/>
        </authorList>
    </citation>
    <scope>NUCLEOTIDE SEQUENCE [LARGE SCALE GENOMIC DNA]</scope>
    <source>
        <strain evidence="4 5">YYQ-30</strain>
    </source>
</reference>
<dbReference type="Pfam" id="PF03972">
    <property type="entry name" value="MmgE_PrpD_N"/>
    <property type="match status" value="1"/>
</dbReference>
<dbReference type="GO" id="GO:0016829">
    <property type="term" value="F:lyase activity"/>
    <property type="evidence" value="ECO:0007669"/>
    <property type="project" value="InterPro"/>
</dbReference>
<dbReference type="Pfam" id="PF19305">
    <property type="entry name" value="MmgE_PrpD_C"/>
    <property type="match status" value="1"/>
</dbReference>
<feature type="domain" description="MmgE/PrpD C-terminal" evidence="3">
    <location>
        <begin position="300"/>
        <end position="468"/>
    </location>
</feature>
<comment type="similarity">
    <text evidence="1">Belongs to the PrpD family.</text>
</comment>
<evidence type="ECO:0000259" key="2">
    <source>
        <dbReference type="Pfam" id="PF03972"/>
    </source>
</evidence>
<sequence>MNTPAAVDIHATAPGQDLSGLTDAAVRFVAGLDFAQLSPEALHLSSRCIIDGLGVMLAGTEQPGMAPLDAFIAAEGGIGKARMLGQADRLLPATRAALWAGTAGHAMDWDDTQLAEGPGRPYGLLMHPTIPPLAAALVTADLVAREEGRPVDGKRFLTAFNAGFEVGCKVAEAIDPDHYMRGFHTSGTIGTFAAAATAAKMLGLDENGIARALGMAASMASGIRAGFGTMTKPMHVGRAAENGVTAALLARGGFTANTEALDGKWGYLAVAGIGGEPALVRERFGAPLSMVSPGVSIKPYPSGVLTHPSMDALLFLMRDEGLTAADVAGVTLRAGKNVLGPIRYRIAKTELEGKFSFAFLLSAIILRGRCGKAEFTDEFVASEECQAMQHKVETLFDQQIEDMGWERIRSKVVVETKDGRVLERWADENYRGSPHNPLSDTEVEGKFRDCAAGLIDEATTRAVLDAAWGMRDLDDVSVILDRLSWKKGADA</sequence>
<dbReference type="InterPro" id="IPR036148">
    <property type="entry name" value="MmgE/PrpD_sf"/>
</dbReference>
<name>A0A849L1P4_9RHOB</name>
<evidence type="ECO:0000313" key="5">
    <source>
        <dbReference type="Proteomes" id="UP000572377"/>
    </source>
</evidence>
<dbReference type="InterPro" id="IPR045336">
    <property type="entry name" value="MmgE_PrpD_N"/>
</dbReference>
<evidence type="ECO:0000313" key="4">
    <source>
        <dbReference type="EMBL" id="NNU80159.1"/>
    </source>
</evidence>
<proteinExistence type="inferred from homology"/>
<dbReference type="Gene3D" id="1.10.4100.10">
    <property type="entry name" value="2-methylcitrate dehydratase PrpD"/>
    <property type="match status" value="1"/>
</dbReference>
<protein>
    <submittedName>
        <fullName evidence="4">MmgE/PrpD family protein</fullName>
    </submittedName>
</protein>
<feature type="domain" description="MmgE/PrpD N-terminal" evidence="2">
    <location>
        <begin position="27"/>
        <end position="274"/>
    </location>
</feature>
<dbReference type="EMBL" id="JABFBC010000001">
    <property type="protein sequence ID" value="NNU80159.1"/>
    <property type="molecule type" value="Genomic_DNA"/>
</dbReference>